<evidence type="ECO:0000256" key="3">
    <source>
        <dbReference type="ARBA" id="ARBA00022771"/>
    </source>
</evidence>
<dbReference type="GO" id="GO:0008270">
    <property type="term" value="F:zinc ion binding"/>
    <property type="evidence" value="ECO:0007669"/>
    <property type="project" value="UniProtKB-KW"/>
</dbReference>
<evidence type="ECO:0000256" key="1">
    <source>
        <dbReference type="ARBA" id="ARBA00004123"/>
    </source>
</evidence>
<evidence type="ECO:0000256" key="2">
    <source>
        <dbReference type="ARBA" id="ARBA00022723"/>
    </source>
</evidence>
<dbReference type="GO" id="GO:0000976">
    <property type="term" value="F:transcription cis-regulatory region binding"/>
    <property type="evidence" value="ECO:0007669"/>
    <property type="project" value="UniProtKB-ARBA"/>
</dbReference>
<name>A0AAD7VKL7_QUISA</name>
<keyword evidence="7" id="KW-0804">Transcription</keyword>
<evidence type="ECO:0000256" key="7">
    <source>
        <dbReference type="ARBA" id="ARBA00023163"/>
    </source>
</evidence>
<evidence type="ECO:0000256" key="6">
    <source>
        <dbReference type="ARBA" id="ARBA00023125"/>
    </source>
</evidence>
<dbReference type="PROSITE" id="PS50114">
    <property type="entry name" value="GATA_ZN_FINGER_2"/>
    <property type="match status" value="1"/>
</dbReference>
<dbReference type="Proteomes" id="UP001163823">
    <property type="component" value="Chromosome 2"/>
</dbReference>
<feature type="domain" description="GATA-type" evidence="11">
    <location>
        <begin position="177"/>
        <end position="209"/>
    </location>
</feature>
<evidence type="ECO:0000256" key="4">
    <source>
        <dbReference type="ARBA" id="ARBA00022833"/>
    </source>
</evidence>
<dbReference type="AlphaFoldDB" id="A0AAD7VKL7"/>
<keyword evidence="5" id="KW-0805">Transcription regulation</keyword>
<keyword evidence="8" id="KW-0539">Nucleus</keyword>
<gene>
    <name evidence="12" type="ORF">O6P43_002763</name>
</gene>
<accession>A0AAD7VKL7</accession>
<dbReference type="CDD" id="cd00202">
    <property type="entry name" value="ZnF_GATA"/>
    <property type="match status" value="1"/>
</dbReference>
<keyword evidence="3 10" id="KW-0863">Zinc-finger</keyword>
<protein>
    <submittedName>
        <fullName evidence="12">GATA transcription factor</fullName>
    </submittedName>
</protein>
<dbReference type="GO" id="GO:0006355">
    <property type="term" value="P:regulation of DNA-templated transcription"/>
    <property type="evidence" value="ECO:0007669"/>
    <property type="project" value="InterPro"/>
</dbReference>
<dbReference type="InterPro" id="IPR000679">
    <property type="entry name" value="Znf_GATA"/>
</dbReference>
<keyword evidence="4" id="KW-0862">Zinc</keyword>
<dbReference type="FunFam" id="3.30.50.10:FF:000055">
    <property type="entry name" value="GATA transcription factor 21"/>
    <property type="match status" value="1"/>
</dbReference>
<keyword evidence="6" id="KW-0238">DNA-binding</keyword>
<evidence type="ECO:0000256" key="10">
    <source>
        <dbReference type="PROSITE-ProRule" id="PRU00094"/>
    </source>
</evidence>
<evidence type="ECO:0000256" key="8">
    <source>
        <dbReference type="ARBA" id="ARBA00023242"/>
    </source>
</evidence>
<dbReference type="Gene3D" id="3.30.50.10">
    <property type="entry name" value="Erythroid Transcription Factor GATA-1, subunit A"/>
    <property type="match status" value="1"/>
</dbReference>
<proteinExistence type="inferred from homology"/>
<evidence type="ECO:0000256" key="9">
    <source>
        <dbReference type="ARBA" id="ARBA00024019"/>
    </source>
</evidence>
<comment type="subcellular location">
    <subcellularLocation>
        <location evidence="1">Nucleus</location>
    </subcellularLocation>
</comment>
<dbReference type="EMBL" id="JARAOO010000002">
    <property type="protein sequence ID" value="KAJ7979356.1"/>
    <property type="molecule type" value="Genomic_DNA"/>
</dbReference>
<evidence type="ECO:0000313" key="12">
    <source>
        <dbReference type="EMBL" id="KAJ7979356.1"/>
    </source>
</evidence>
<dbReference type="Pfam" id="PF00320">
    <property type="entry name" value="GATA"/>
    <property type="match status" value="1"/>
</dbReference>
<dbReference type="InterPro" id="IPR052138">
    <property type="entry name" value="GATA_ZnFinger_Domain"/>
</dbReference>
<keyword evidence="2" id="KW-0479">Metal-binding</keyword>
<comment type="caution">
    <text evidence="12">The sequence shown here is derived from an EMBL/GenBank/DDBJ whole genome shotgun (WGS) entry which is preliminary data.</text>
</comment>
<dbReference type="PANTHER" id="PTHR47255:SF4">
    <property type="entry name" value="GATA ZINC FINGER DOMAIN-CONTAINING PROTEIN 12"/>
    <property type="match status" value="1"/>
</dbReference>
<sequence length="313" mass="35018">MTPNSSYSPSSPIHIDLNIDQNHDQLMFSQNPQTSSSSSSTIFFTPVQDQRGSDQYWHLQQNDHEEGERIIPCGGSLDDHTVTAKNNESNNGLKLKVWRKEDRSTGNYQNENTNDSVKWMSPKMRIMRKMMVSDRETSTDDHMHKYFEDHDQQKKPLETDISTNNSSNTSNNNITIRVCSDCNTTKTPLWRSGPRGPKSLCNACGIRQRKARRAMAAAAAAAAGNGTVVAAETPSMKGKVANKKEKKSRNIKCVPKFKKRCKLGISKPSSKKLCFEDFTVSLSNNMALQKVFPQDEKEAAILLMALSYGLVHG</sequence>
<dbReference type="GO" id="GO:0005634">
    <property type="term" value="C:nucleus"/>
    <property type="evidence" value="ECO:0007669"/>
    <property type="project" value="UniProtKB-SubCell"/>
</dbReference>
<dbReference type="SMART" id="SM00401">
    <property type="entry name" value="ZnF_GATA"/>
    <property type="match status" value="1"/>
</dbReference>
<reference evidence="12" key="1">
    <citation type="journal article" date="2023" name="Science">
        <title>Elucidation of the pathway for biosynthesis of saponin adjuvants from the soapbark tree.</title>
        <authorList>
            <person name="Reed J."/>
            <person name="Orme A."/>
            <person name="El-Demerdash A."/>
            <person name="Owen C."/>
            <person name="Martin L.B.B."/>
            <person name="Misra R.C."/>
            <person name="Kikuchi S."/>
            <person name="Rejzek M."/>
            <person name="Martin A.C."/>
            <person name="Harkess A."/>
            <person name="Leebens-Mack J."/>
            <person name="Louveau T."/>
            <person name="Stephenson M.J."/>
            <person name="Osbourn A."/>
        </authorList>
    </citation>
    <scope>NUCLEOTIDE SEQUENCE</scope>
    <source>
        <strain evidence="12">S10</strain>
    </source>
</reference>
<dbReference type="SUPFAM" id="SSF57716">
    <property type="entry name" value="Glucocorticoid receptor-like (DNA-binding domain)"/>
    <property type="match status" value="1"/>
</dbReference>
<evidence type="ECO:0000256" key="5">
    <source>
        <dbReference type="ARBA" id="ARBA00023015"/>
    </source>
</evidence>
<evidence type="ECO:0000259" key="11">
    <source>
        <dbReference type="PROSITE" id="PS50114"/>
    </source>
</evidence>
<organism evidence="12 13">
    <name type="scientific">Quillaja saponaria</name>
    <name type="common">Soap bark tree</name>
    <dbReference type="NCBI Taxonomy" id="32244"/>
    <lineage>
        <taxon>Eukaryota</taxon>
        <taxon>Viridiplantae</taxon>
        <taxon>Streptophyta</taxon>
        <taxon>Embryophyta</taxon>
        <taxon>Tracheophyta</taxon>
        <taxon>Spermatophyta</taxon>
        <taxon>Magnoliopsida</taxon>
        <taxon>eudicotyledons</taxon>
        <taxon>Gunneridae</taxon>
        <taxon>Pentapetalae</taxon>
        <taxon>rosids</taxon>
        <taxon>fabids</taxon>
        <taxon>Fabales</taxon>
        <taxon>Quillajaceae</taxon>
        <taxon>Quillaja</taxon>
    </lineage>
</organism>
<dbReference type="KEGG" id="qsa:O6P43_002763"/>
<dbReference type="PANTHER" id="PTHR47255">
    <property type="entry name" value="GATA TRANSCRIPTION FACTOR 22-RELATED"/>
    <property type="match status" value="1"/>
</dbReference>
<keyword evidence="13" id="KW-1185">Reference proteome</keyword>
<dbReference type="PROSITE" id="PS00344">
    <property type="entry name" value="GATA_ZN_FINGER_1"/>
    <property type="match status" value="1"/>
</dbReference>
<dbReference type="InterPro" id="IPR013088">
    <property type="entry name" value="Znf_NHR/GATA"/>
</dbReference>
<comment type="similarity">
    <text evidence="9">Belongs to the type IV zinc-finger family. Class B subfamily.</text>
</comment>
<evidence type="ECO:0000313" key="13">
    <source>
        <dbReference type="Proteomes" id="UP001163823"/>
    </source>
</evidence>